<evidence type="ECO:0000313" key="1">
    <source>
        <dbReference type="EMBL" id="KAG2427424.1"/>
    </source>
</evidence>
<sequence length="113" mass="12289">MQLGYVVCNNVISNYVYNGYSMNISPISDRPEAIAQNDVPFAMAAVNCNYYNAGQWDASPPSAGDGGQTASSSSSEITFGMYACRHRSAEWAAARCNHAEDDIYVECDMTSNH</sequence>
<keyword evidence="2" id="KW-1185">Reference proteome</keyword>
<dbReference type="AlphaFoldDB" id="A0A835VVV9"/>
<dbReference type="EMBL" id="JAEHOC010000040">
    <property type="protein sequence ID" value="KAG2427424.1"/>
    <property type="molecule type" value="Genomic_DNA"/>
</dbReference>
<accession>A0A835VVV9</accession>
<proteinExistence type="predicted"/>
<reference evidence="1" key="1">
    <citation type="journal article" date="2020" name="bioRxiv">
        <title>Comparative genomics of Chlamydomonas.</title>
        <authorList>
            <person name="Craig R.J."/>
            <person name="Hasan A.R."/>
            <person name="Ness R.W."/>
            <person name="Keightley P.D."/>
        </authorList>
    </citation>
    <scope>NUCLEOTIDE SEQUENCE</scope>
    <source>
        <strain evidence="1">SAG 7.73</strain>
    </source>
</reference>
<dbReference type="Proteomes" id="UP000650467">
    <property type="component" value="Unassembled WGS sequence"/>
</dbReference>
<gene>
    <name evidence="1" type="ORF">HXX76_012360</name>
</gene>
<protein>
    <submittedName>
        <fullName evidence="1">Uncharacterized protein</fullName>
    </submittedName>
</protein>
<organism evidence="1 2">
    <name type="scientific">Chlamydomonas incerta</name>
    <dbReference type="NCBI Taxonomy" id="51695"/>
    <lineage>
        <taxon>Eukaryota</taxon>
        <taxon>Viridiplantae</taxon>
        <taxon>Chlorophyta</taxon>
        <taxon>core chlorophytes</taxon>
        <taxon>Chlorophyceae</taxon>
        <taxon>CS clade</taxon>
        <taxon>Chlamydomonadales</taxon>
        <taxon>Chlamydomonadaceae</taxon>
        <taxon>Chlamydomonas</taxon>
    </lineage>
</organism>
<comment type="caution">
    <text evidence="1">The sequence shown here is derived from an EMBL/GenBank/DDBJ whole genome shotgun (WGS) entry which is preliminary data.</text>
</comment>
<name>A0A835VVV9_CHLIN</name>
<evidence type="ECO:0000313" key="2">
    <source>
        <dbReference type="Proteomes" id="UP000650467"/>
    </source>
</evidence>